<protein>
    <submittedName>
        <fullName evidence="1">Uncharacterized protein</fullName>
    </submittedName>
</protein>
<gene>
    <name evidence="1" type="ORF">WJX72_009305</name>
</gene>
<organism evidence="1 2">
    <name type="scientific">[Myrmecia] bisecta</name>
    <dbReference type="NCBI Taxonomy" id="41462"/>
    <lineage>
        <taxon>Eukaryota</taxon>
        <taxon>Viridiplantae</taxon>
        <taxon>Chlorophyta</taxon>
        <taxon>core chlorophytes</taxon>
        <taxon>Trebouxiophyceae</taxon>
        <taxon>Trebouxiales</taxon>
        <taxon>Trebouxiaceae</taxon>
        <taxon>Myrmecia</taxon>
    </lineage>
</organism>
<accession>A0AAW1Q3P2</accession>
<proteinExistence type="predicted"/>
<sequence>MLGQDAGSDKDPDELVTALQAELQARPQASFGVTLAHAYAAPRGSLTPDKLKGKDAGLYQLLQPYFHLELCPVEITRHMFGYDDEGEESDICDEGEPENNDYRLLGSAAQPKHWLNIPDTEKVPLVAKDVMPIGNEGCEVDMKYHAMALVIRKERKAEKGAQGTKRKLT</sequence>
<dbReference type="Proteomes" id="UP001489004">
    <property type="component" value="Unassembled WGS sequence"/>
</dbReference>
<keyword evidence="2" id="KW-1185">Reference proteome</keyword>
<evidence type="ECO:0000313" key="2">
    <source>
        <dbReference type="Proteomes" id="UP001489004"/>
    </source>
</evidence>
<evidence type="ECO:0000313" key="1">
    <source>
        <dbReference type="EMBL" id="KAK9815777.1"/>
    </source>
</evidence>
<reference evidence="1 2" key="1">
    <citation type="journal article" date="2024" name="Nat. Commun.">
        <title>Phylogenomics reveals the evolutionary origins of lichenization in chlorophyte algae.</title>
        <authorList>
            <person name="Puginier C."/>
            <person name="Libourel C."/>
            <person name="Otte J."/>
            <person name="Skaloud P."/>
            <person name="Haon M."/>
            <person name="Grisel S."/>
            <person name="Petersen M."/>
            <person name="Berrin J.G."/>
            <person name="Delaux P.M."/>
            <person name="Dal Grande F."/>
            <person name="Keller J."/>
        </authorList>
    </citation>
    <scope>NUCLEOTIDE SEQUENCE [LARGE SCALE GENOMIC DNA]</scope>
    <source>
        <strain evidence="1 2">SAG 2043</strain>
    </source>
</reference>
<dbReference type="EMBL" id="JALJOR010000006">
    <property type="protein sequence ID" value="KAK9815777.1"/>
    <property type="molecule type" value="Genomic_DNA"/>
</dbReference>
<dbReference type="AlphaFoldDB" id="A0AAW1Q3P2"/>
<name>A0AAW1Q3P2_9CHLO</name>
<comment type="caution">
    <text evidence="1">The sequence shown here is derived from an EMBL/GenBank/DDBJ whole genome shotgun (WGS) entry which is preliminary data.</text>
</comment>